<dbReference type="EMBL" id="ML120400">
    <property type="protein sequence ID" value="RPA97938.1"/>
    <property type="molecule type" value="Genomic_DNA"/>
</dbReference>
<keyword evidence="3" id="KW-1185">Reference proteome</keyword>
<gene>
    <name evidence="2" type="ORF">L873DRAFT_1809050</name>
</gene>
<protein>
    <submittedName>
        <fullName evidence="2">Uncharacterized protein</fullName>
    </submittedName>
</protein>
<name>A0A3N4JLR0_9PEZI</name>
<accession>A0A3N4JLR0</accession>
<keyword evidence="1" id="KW-0812">Transmembrane</keyword>
<dbReference type="Proteomes" id="UP000276215">
    <property type="component" value="Unassembled WGS sequence"/>
</dbReference>
<evidence type="ECO:0000313" key="3">
    <source>
        <dbReference type="Proteomes" id="UP000276215"/>
    </source>
</evidence>
<dbReference type="AlphaFoldDB" id="A0A3N4JLR0"/>
<feature type="transmembrane region" description="Helical" evidence="1">
    <location>
        <begin position="12"/>
        <end position="31"/>
    </location>
</feature>
<evidence type="ECO:0000256" key="1">
    <source>
        <dbReference type="SAM" id="Phobius"/>
    </source>
</evidence>
<keyword evidence="1" id="KW-1133">Transmembrane helix</keyword>
<sequence>MGKAFEFWVVKGLGIPVIVIESLCCFEMWLFPFKIPFQRLRSIVDYRNTSGGQLLGVDYL</sequence>
<organism evidence="2 3">
    <name type="scientific">Choiromyces venosus 120613-1</name>
    <dbReference type="NCBI Taxonomy" id="1336337"/>
    <lineage>
        <taxon>Eukaryota</taxon>
        <taxon>Fungi</taxon>
        <taxon>Dikarya</taxon>
        <taxon>Ascomycota</taxon>
        <taxon>Pezizomycotina</taxon>
        <taxon>Pezizomycetes</taxon>
        <taxon>Pezizales</taxon>
        <taxon>Tuberaceae</taxon>
        <taxon>Choiromyces</taxon>
    </lineage>
</organism>
<reference evidence="2 3" key="1">
    <citation type="journal article" date="2018" name="Nat. Ecol. Evol.">
        <title>Pezizomycetes genomes reveal the molecular basis of ectomycorrhizal truffle lifestyle.</title>
        <authorList>
            <person name="Murat C."/>
            <person name="Payen T."/>
            <person name="Noel B."/>
            <person name="Kuo A."/>
            <person name="Morin E."/>
            <person name="Chen J."/>
            <person name="Kohler A."/>
            <person name="Krizsan K."/>
            <person name="Balestrini R."/>
            <person name="Da Silva C."/>
            <person name="Montanini B."/>
            <person name="Hainaut M."/>
            <person name="Levati E."/>
            <person name="Barry K.W."/>
            <person name="Belfiori B."/>
            <person name="Cichocki N."/>
            <person name="Clum A."/>
            <person name="Dockter R.B."/>
            <person name="Fauchery L."/>
            <person name="Guy J."/>
            <person name="Iotti M."/>
            <person name="Le Tacon F."/>
            <person name="Lindquist E.A."/>
            <person name="Lipzen A."/>
            <person name="Malagnac F."/>
            <person name="Mello A."/>
            <person name="Molinier V."/>
            <person name="Miyauchi S."/>
            <person name="Poulain J."/>
            <person name="Riccioni C."/>
            <person name="Rubini A."/>
            <person name="Sitrit Y."/>
            <person name="Splivallo R."/>
            <person name="Traeger S."/>
            <person name="Wang M."/>
            <person name="Zifcakova L."/>
            <person name="Wipf D."/>
            <person name="Zambonelli A."/>
            <person name="Paolocci F."/>
            <person name="Nowrousian M."/>
            <person name="Ottonello S."/>
            <person name="Baldrian P."/>
            <person name="Spatafora J.W."/>
            <person name="Henrissat B."/>
            <person name="Nagy L.G."/>
            <person name="Aury J.M."/>
            <person name="Wincker P."/>
            <person name="Grigoriev I.V."/>
            <person name="Bonfante P."/>
            <person name="Martin F.M."/>
        </authorList>
    </citation>
    <scope>NUCLEOTIDE SEQUENCE [LARGE SCALE GENOMIC DNA]</scope>
    <source>
        <strain evidence="2 3">120613-1</strain>
    </source>
</reference>
<proteinExistence type="predicted"/>
<evidence type="ECO:0000313" key="2">
    <source>
        <dbReference type="EMBL" id="RPA97938.1"/>
    </source>
</evidence>
<keyword evidence="1" id="KW-0472">Membrane</keyword>